<evidence type="ECO:0000256" key="2">
    <source>
        <dbReference type="ARBA" id="ARBA00022989"/>
    </source>
</evidence>
<reference evidence="7" key="1">
    <citation type="journal article" date="2021" name="Genome Biol. Evol.">
        <title>A High-Quality Reference Genome for a Parasitic Bivalve with Doubly Uniparental Inheritance (Bivalvia: Unionida).</title>
        <authorList>
            <person name="Smith C.H."/>
        </authorList>
    </citation>
    <scope>NUCLEOTIDE SEQUENCE</scope>
    <source>
        <strain evidence="7">CHS0354</strain>
    </source>
</reference>
<keyword evidence="1 5" id="KW-0812">Transmembrane</keyword>
<dbReference type="InterPro" id="IPR015919">
    <property type="entry name" value="Cadherin-like_sf"/>
</dbReference>
<evidence type="ECO:0000256" key="4">
    <source>
        <dbReference type="SAM" id="MobiDB-lite"/>
    </source>
</evidence>
<dbReference type="EMBL" id="JAEAOA010000845">
    <property type="protein sequence ID" value="KAK3591580.1"/>
    <property type="molecule type" value="Genomic_DNA"/>
</dbReference>
<dbReference type="GO" id="GO:0005509">
    <property type="term" value="F:calcium ion binding"/>
    <property type="evidence" value="ECO:0007669"/>
    <property type="project" value="UniProtKB-UniRule"/>
</dbReference>
<name>A0AAE0SHL9_9BIVA</name>
<keyword evidence="3" id="KW-0106">Calcium</keyword>
<dbReference type="PANTHER" id="PTHR24026:SF126">
    <property type="entry name" value="PROTOCADHERIN FAT 4"/>
    <property type="match status" value="1"/>
</dbReference>
<dbReference type="SUPFAM" id="SSF49313">
    <property type="entry name" value="Cadherin-like"/>
    <property type="match status" value="1"/>
</dbReference>
<evidence type="ECO:0000259" key="6">
    <source>
        <dbReference type="PROSITE" id="PS50268"/>
    </source>
</evidence>
<feature type="transmembrane region" description="Helical" evidence="5">
    <location>
        <begin position="148"/>
        <end position="168"/>
    </location>
</feature>
<dbReference type="GO" id="GO:0007156">
    <property type="term" value="P:homophilic cell adhesion via plasma membrane adhesion molecules"/>
    <property type="evidence" value="ECO:0007669"/>
    <property type="project" value="InterPro"/>
</dbReference>
<dbReference type="Gene3D" id="2.60.40.60">
    <property type="entry name" value="Cadherins"/>
    <property type="match status" value="1"/>
</dbReference>
<sequence length="292" mass="33021">MAQRENPFAKFSDRDQLNEINDHTPTFQYASYTFYTYNDSVVGLVLGSISATDADIGTNGQFVYNVNRTGSSHKYFNVSSNGQLKLQKSLNGITERTKLEFTVYATDAGSPTRTGFTTVTVIVLERSAATVSTTTIVYRSFIQDERNIVCITFVSLLALSTTLLTVWICWTTNSTWPAGFDPFEECIRNCRCPTRGRDYRNGNGKGSNSSRPVFNRSRHWHPEMPKNQTPTHQPQPEKPKNRPSLTSQMAANIVQSKRPSRACSSMYSPKRPEKSRFYSTLRQGFYSFTDKT</sequence>
<keyword evidence="8" id="KW-1185">Reference proteome</keyword>
<evidence type="ECO:0000256" key="5">
    <source>
        <dbReference type="SAM" id="Phobius"/>
    </source>
</evidence>
<reference evidence="7" key="2">
    <citation type="journal article" date="2021" name="Genome Biol. Evol.">
        <title>Developing a high-quality reference genome for a parasitic bivalve with doubly uniparental inheritance (Bivalvia: Unionida).</title>
        <authorList>
            <person name="Smith C.H."/>
        </authorList>
    </citation>
    <scope>NUCLEOTIDE SEQUENCE</scope>
    <source>
        <strain evidence="7">CHS0354</strain>
        <tissue evidence="7">Mantle</tissue>
    </source>
</reference>
<gene>
    <name evidence="7" type="ORF">CHS0354_013744</name>
</gene>
<proteinExistence type="predicted"/>
<evidence type="ECO:0000256" key="3">
    <source>
        <dbReference type="PROSITE-ProRule" id="PRU00043"/>
    </source>
</evidence>
<dbReference type="InterPro" id="IPR002126">
    <property type="entry name" value="Cadherin-like_dom"/>
</dbReference>
<accession>A0AAE0SHL9</accession>
<organism evidence="7 8">
    <name type="scientific">Potamilus streckersoni</name>
    <dbReference type="NCBI Taxonomy" id="2493646"/>
    <lineage>
        <taxon>Eukaryota</taxon>
        <taxon>Metazoa</taxon>
        <taxon>Spiralia</taxon>
        <taxon>Lophotrochozoa</taxon>
        <taxon>Mollusca</taxon>
        <taxon>Bivalvia</taxon>
        <taxon>Autobranchia</taxon>
        <taxon>Heteroconchia</taxon>
        <taxon>Palaeoheterodonta</taxon>
        <taxon>Unionida</taxon>
        <taxon>Unionoidea</taxon>
        <taxon>Unionidae</taxon>
        <taxon>Ambleminae</taxon>
        <taxon>Lampsilini</taxon>
        <taxon>Potamilus</taxon>
    </lineage>
</organism>
<evidence type="ECO:0000313" key="7">
    <source>
        <dbReference type="EMBL" id="KAK3591580.1"/>
    </source>
</evidence>
<comment type="caution">
    <text evidence="7">The sequence shown here is derived from an EMBL/GenBank/DDBJ whole genome shotgun (WGS) entry which is preliminary data.</text>
</comment>
<evidence type="ECO:0000313" key="8">
    <source>
        <dbReference type="Proteomes" id="UP001195483"/>
    </source>
</evidence>
<dbReference type="GO" id="GO:0005886">
    <property type="term" value="C:plasma membrane"/>
    <property type="evidence" value="ECO:0007669"/>
    <property type="project" value="UniProtKB-SubCell"/>
</dbReference>
<dbReference type="AlphaFoldDB" id="A0AAE0SHL9"/>
<keyword evidence="2 5" id="KW-1133">Transmembrane helix</keyword>
<dbReference type="CDD" id="cd11304">
    <property type="entry name" value="Cadherin_repeat"/>
    <property type="match status" value="1"/>
</dbReference>
<feature type="compositionally biased region" description="Polar residues" evidence="4">
    <location>
        <begin position="243"/>
        <end position="267"/>
    </location>
</feature>
<evidence type="ECO:0000256" key="1">
    <source>
        <dbReference type="ARBA" id="ARBA00022692"/>
    </source>
</evidence>
<reference evidence="7" key="3">
    <citation type="submission" date="2023-05" db="EMBL/GenBank/DDBJ databases">
        <authorList>
            <person name="Smith C.H."/>
        </authorList>
    </citation>
    <scope>NUCLEOTIDE SEQUENCE</scope>
    <source>
        <strain evidence="7">CHS0354</strain>
        <tissue evidence="7">Mantle</tissue>
    </source>
</reference>
<dbReference type="Pfam" id="PF00028">
    <property type="entry name" value="Cadherin"/>
    <property type="match status" value="1"/>
</dbReference>
<dbReference type="PROSITE" id="PS50268">
    <property type="entry name" value="CADHERIN_2"/>
    <property type="match status" value="1"/>
</dbReference>
<protein>
    <recommendedName>
        <fullName evidence="6">Cadherin domain-containing protein</fullName>
    </recommendedName>
</protein>
<dbReference type="Proteomes" id="UP001195483">
    <property type="component" value="Unassembled WGS sequence"/>
</dbReference>
<feature type="domain" description="Cadherin" evidence="6">
    <location>
        <begin position="28"/>
        <end position="141"/>
    </location>
</feature>
<dbReference type="PANTHER" id="PTHR24026">
    <property type="entry name" value="FAT ATYPICAL CADHERIN-RELATED"/>
    <property type="match status" value="1"/>
</dbReference>
<feature type="region of interest" description="Disordered" evidence="4">
    <location>
        <begin position="197"/>
        <end position="276"/>
    </location>
</feature>
<dbReference type="SMART" id="SM00112">
    <property type="entry name" value="CA"/>
    <property type="match status" value="1"/>
</dbReference>
<keyword evidence="5" id="KW-0472">Membrane</keyword>